<gene>
    <name evidence="2" type="ORF">PRK78_002271</name>
</gene>
<keyword evidence="3" id="KW-1185">Reference proteome</keyword>
<name>A0AAF0IHM6_9EURO</name>
<dbReference type="AlphaFoldDB" id="A0AAF0IHM6"/>
<feature type="compositionally biased region" description="Polar residues" evidence="1">
    <location>
        <begin position="297"/>
        <end position="311"/>
    </location>
</feature>
<feature type="region of interest" description="Disordered" evidence="1">
    <location>
        <begin position="295"/>
        <end position="318"/>
    </location>
</feature>
<feature type="region of interest" description="Disordered" evidence="1">
    <location>
        <begin position="241"/>
        <end position="272"/>
    </location>
</feature>
<accession>A0AAF0IHM6</accession>
<evidence type="ECO:0000313" key="2">
    <source>
        <dbReference type="EMBL" id="WEW56816.1"/>
    </source>
</evidence>
<dbReference type="Proteomes" id="UP001219355">
    <property type="component" value="Chromosome 1"/>
</dbReference>
<proteinExistence type="predicted"/>
<reference evidence="2" key="1">
    <citation type="submission" date="2023-03" db="EMBL/GenBank/DDBJ databases">
        <title>Emydomyces testavorans Genome Sequence.</title>
        <authorList>
            <person name="Hoyer L."/>
        </authorList>
    </citation>
    <scope>NUCLEOTIDE SEQUENCE</scope>
    <source>
        <strain evidence="2">16-2883</strain>
    </source>
</reference>
<protein>
    <submittedName>
        <fullName evidence="2">Uncharacterized protein</fullName>
    </submittedName>
</protein>
<dbReference type="EMBL" id="CP120627">
    <property type="protein sequence ID" value="WEW56816.1"/>
    <property type="molecule type" value="Genomic_DNA"/>
</dbReference>
<evidence type="ECO:0000256" key="1">
    <source>
        <dbReference type="SAM" id="MobiDB-lite"/>
    </source>
</evidence>
<feature type="compositionally biased region" description="Polar residues" evidence="1">
    <location>
        <begin position="244"/>
        <end position="253"/>
    </location>
</feature>
<evidence type="ECO:0000313" key="3">
    <source>
        <dbReference type="Proteomes" id="UP001219355"/>
    </source>
</evidence>
<organism evidence="2 3">
    <name type="scientific">Emydomyces testavorans</name>
    <dbReference type="NCBI Taxonomy" id="2070801"/>
    <lineage>
        <taxon>Eukaryota</taxon>
        <taxon>Fungi</taxon>
        <taxon>Dikarya</taxon>
        <taxon>Ascomycota</taxon>
        <taxon>Pezizomycotina</taxon>
        <taxon>Eurotiomycetes</taxon>
        <taxon>Eurotiomycetidae</taxon>
        <taxon>Onygenales</taxon>
        <taxon>Nannizziopsiaceae</taxon>
        <taxon>Emydomyces</taxon>
    </lineage>
</organism>
<sequence>MGDTSIEDVVSKIQLRIHNLRLLLLERLTPLLRNQILHAIRLHSEALEQTNIKSYLADLDTVHEQVMEHWTKVYGNLTSRADLLQDMVLFQQFLTAKLLEDYTQTPCKCNDFGVVLVMILDAVKDGHQKATGYYQTRMVYPLEEMMLDRDHVEKKLRTAAAGQAGGDVQPLIDRCDWSTLAATLMSDRELALKLNERALDGFTFEIMRATVLRKIDKIKSKYFAELSHPSTFTISARAREMSARQASNNTNQMSSPAPPTTAPSNTSPSSETHPFGKGFGFAWSIYNTLTGLKHRSTPASSSADWDETTSLIKLEKTE</sequence>